<keyword evidence="1" id="KW-1133">Transmembrane helix</keyword>
<dbReference type="SUPFAM" id="SSF52540">
    <property type="entry name" value="P-loop containing nucleoside triphosphate hydrolases"/>
    <property type="match status" value="1"/>
</dbReference>
<dbReference type="Pfam" id="PF20436">
    <property type="entry name" value="LonB_AAA-LID"/>
    <property type="match status" value="1"/>
</dbReference>
<comment type="caution">
    <text evidence="5">The sequence shown here is derived from an EMBL/GenBank/DDBJ whole genome shotgun (WGS) entry which is preliminary data.</text>
</comment>
<feature type="transmembrane region" description="Helical" evidence="1">
    <location>
        <begin position="133"/>
        <end position="150"/>
    </location>
</feature>
<evidence type="ECO:0000313" key="5">
    <source>
        <dbReference type="EMBL" id="ETW98655.1"/>
    </source>
</evidence>
<dbReference type="Gene3D" id="3.40.50.300">
    <property type="entry name" value="P-loop containing nucleotide triphosphate hydrolases"/>
    <property type="match status" value="1"/>
</dbReference>
<feature type="domain" description="Lon protease AAA" evidence="3">
    <location>
        <begin position="173"/>
        <end position="284"/>
    </location>
</feature>
<organism evidence="5 6">
    <name type="scientific">Entotheonella factor</name>
    <dbReference type="NCBI Taxonomy" id="1429438"/>
    <lineage>
        <taxon>Bacteria</taxon>
        <taxon>Pseudomonadati</taxon>
        <taxon>Nitrospinota/Tectimicrobiota group</taxon>
        <taxon>Candidatus Tectimicrobiota</taxon>
        <taxon>Candidatus Entotheonellia</taxon>
        <taxon>Candidatus Entotheonellales</taxon>
        <taxon>Candidatus Entotheonellaceae</taxon>
        <taxon>Candidatus Entotheonella</taxon>
    </lineage>
</organism>
<gene>
    <name evidence="5" type="ORF">ETSY1_17935</name>
</gene>
<dbReference type="HOGENOM" id="CLU_550564_0_0_7"/>
<dbReference type="EMBL" id="AZHW01000534">
    <property type="protein sequence ID" value="ETW98655.1"/>
    <property type="molecule type" value="Genomic_DNA"/>
</dbReference>
<dbReference type="InterPro" id="IPR041699">
    <property type="entry name" value="AAA_32"/>
</dbReference>
<name>W4LLQ5_ENTF1</name>
<accession>W4LLQ5</accession>
<dbReference type="Pfam" id="PF13654">
    <property type="entry name" value="AAA_32"/>
    <property type="match status" value="1"/>
</dbReference>
<keyword evidence="1" id="KW-0812">Transmembrane</keyword>
<dbReference type="InterPro" id="IPR000523">
    <property type="entry name" value="Mg_chelatse_chII-like_cat_dom"/>
</dbReference>
<evidence type="ECO:0000259" key="2">
    <source>
        <dbReference type="Pfam" id="PF01078"/>
    </source>
</evidence>
<dbReference type="PANTHER" id="PTHR42759:SF1">
    <property type="entry name" value="MAGNESIUM-CHELATASE SUBUNIT CHLD"/>
    <property type="match status" value="1"/>
</dbReference>
<protein>
    <recommendedName>
        <fullName evidence="7">AAA+ ATPase domain-containing protein</fullName>
    </recommendedName>
</protein>
<evidence type="ECO:0000313" key="6">
    <source>
        <dbReference type="Proteomes" id="UP000019141"/>
    </source>
</evidence>
<keyword evidence="6" id="KW-1185">Reference proteome</keyword>
<feature type="domain" description="LonB AAA+ ATPase LID" evidence="4">
    <location>
        <begin position="332"/>
        <end position="389"/>
    </location>
</feature>
<dbReference type="PATRIC" id="fig|1429438.4.peg.3509"/>
<dbReference type="InterPro" id="IPR027417">
    <property type="entry name" value="P-loop_NTPase"/>
</dbReference>
<dbReference type="InterPro" id="IPR050764">
    <property type="entry name" value="CbbQ/NirQ/NorQ/GpvN"/>
</dbReference>
<dbReference type="Pfam" id="PF01078">
    <property type="entry name" value="Mg_chelatase"/>
    <property type="match status" value="1"/>
</dbReference>
<evidence type="ECO:0008006" key="7">
    <source>
        <dbReference type="Google" id="ProtNLM"/>
    </source>
</evidence>
<evidence type="ECO:0000256" key="1">
    <source>
        <dbReference type="SAM" id="Phobius"/>
    </source>
</evidence>
<dbReference type="GO" id="GO:0005524">
    <property type="term" value="F:ATP binding"/>
    <property type="evidence" value="ECO:0007669"/>
    <property type="project" value="InterPro"/>
</dbReference>
<evidence type="ECO:0000259" key="4">
    <source>
        <dbReference type="Pfam" id="PF20436"/>
    </source>
</evidence>
<dbReference type="Proteomes" id="UP000019141">
    <property type="component" value="Unassembled WGS sequence"/>
</dbReference>
<feature type="domain" description="Magnesium chelatase ChlI-like catalytic" evidence="2">
    <location>
        <begin position="18"/>
        <end position="65"/>
    </location>
</feature>
<keyword evidence="1" id="KW-0472">Membrane</keyword>
<feature type="transmembrane region" description="Helical" evidence="1">
    <location>
        <begin position="109"/>
        <end position="127"/>
    </location>
</feature>
<dbReference type="AlphaFoldDB" id="W4LLQ5"/>
<reference evidence="5 6" key="1">
    <citation type="journal article" date="2014" name="Nature">
        <title>An environmental bacterial taxon with a large and distinct metabolic repertoire.</title>
        <authorList>
            <person name="Wilson M.C."/>
            <person name="Mori T."/>
            <person name="Ruckert C."/>
            <person name="Uria A.R."/>
            <person name="Helf M.J."/>
            <person name="Takada K."/>
            <person name="Gernert C."/>
            <person name="Steffens U.A."/>
            <person name="Heycke N."/>
            <person name="Schmitt S."/>
            <person name="Rinke C."/>
            <person name="Helfrich E.J."/>
            <person name="Brachmann A.O."/>
            <person name="Gurgui C."/>
            <person name="Wakimoto T."/>
            <person name="Kracht M."/>
            <person name="Crusemann M."/>
            <person name="Hentschel U."/>
            <person name="Abe I."/>
            <person name="Matsunaga S."/>
            <person name="Kalinowski J."/>
            <person name="Takeyama H."/>
            <person name="Piel J."/>
        </authorList>
    </citation>
    <scope>NUCLEOTIDE SEQUENCE [LARGE SCALE GENOMIC DNA]</scope>
    <source>
        <strain evidence="6">TSY1</strain>
    </source>
</reference>
<sequence>MHPFAETSEIRSPDALIDQVLGQHEACDVIRQAAMQRRHVLLIGVPGTGKSLLGQAMAELTKVEQPEDILVFPNPEAPHQPTVRRVPAGHGQAQKAAHQSRAHRANDSLRLLIWVVVVAIGLVSVYFAVRDQALTYLIGGGIGVALVLWLRRYVLASPTASVPKLLVQHPAEHAPFVDATGLHAGALLGDVRHDPYQSGGVETPPHHLVEAGAIHRAHGGVLYIDEVSLLGLDAQHHLLTAMQERQFAITGRSPGSSGTMVHTSPVPCDFTLVLAGNIEDLEHLHPALRSRIRGYGYEIYTHDSMADTEENQWLIARLVAQEVRRDGKIPHSSAAGVQAVIEAARQRCGQPGKLSCRFRELGGLIRIAGDIAIREGAQLITAAHVQRALTWSLPIEEQMLPTAPQRNENL</sequence>
<dbReference type="InterPro" id="IPR046843">
    <property type="entry name" value="LonB_AAA-LID"/>
</dbReference>
<dbReference type="Gene3D" id="1.10.8.60">
    <property type="match status" value="1"/>
</dbReference>
<evidence type="ECO:0000259" key="3">
    <source>
        <dbReference type="Pfam" id="PF13654"/>
    </source>
</evidence>
<proteinExistence type="predicted"/>
<dbReference type="PANTHER" id="PTHR42759">
    <property type="entry name" value="MOXR FAMILY PROTEIN"/>
    <property type="match status" value="1"/>
</dbReference>